<dbReference type="InterPro" id="IPR023168">
    <property type="entry name" value="GatB_Yqey_C_2"/>
</dbReference>
<comment type="caution">
    <text evidence="6">The sequence shown here is derived from an EMBL/GenBank/DDBJ whole genome shotgun (WGS) entry which is preliminary data.</text>
</comment>
<evidence type="ECO:0000313" key="6">
    <source>
        <dbReference type="EMBL" id="GAG46005.1"/>
    </source>
</evidence>
<sequence>GYLVGQIMKKTKGKANPQLVNRFLREKISNLP</sequence>
<feature type="domain" description="Asn/Gln amidotransferase" evidence="5">
    <location>
        <begin position="1"/>
        <end position="28"/>
    </location>
</feature>
<keyword evidence="4" id="KW-0648">Protein biosynthesis</keyword>
<evidence type="ECO:0000259" key="5">
    <source>
        <dbReference type="Pfam" id="PF02637"/>
    </source>
</evidence>
<protein>
    <recommendedName>
        <fullName evidence="5">Asn/Gln amidotransferase domain-containing protein</fullName>
    </recommendedName>
</protein>
<dbReference type="InterPro" id="IPR018027">
    <property type="entry name" value="Asn/Gln_amidotransferase"/>
</dbReference>
<dbReference type="GO" id="GO:0016884">
    <property type="term" value="F:carbon-nitrogen ligase activity, with glutamine as amido-N-donor"/>
    <property type="evidence" value="ECO:0007669"/>
    <property type="project" value="InterPro"/>
</dbReference>
<dbReference type="Pfam" id="PF02637">
    <property type="entry name" value="GatB_Yqey"/>
    <property type="match status" value="1"/>
</dbReference>
<feature type="non-terminal residue" evidence="6">
    <location>
        <position position="1"/>
    </location>
</feature>
<keyword evidence="2" id="KW-0547">Nucleotide-binding</keyword>
<dbReference type="SUPFAM" id="SSF89095">
    <property type="entry name" value="GatB/YqeY motif"/>
    <property type="match status" value="1"/>
</dbReference>
<reference evidence="6" key="1">
    <citation type="journal article" date="2014" name="Front. Microbiol.">
        <title>High frequency of phylogenetically diverse reductive dehalogenase-homologous genes in deep subseafloor sedimentary metagenomes.</title>
        <authorList>
            <person name="Kawai M."/>
            <person name="Futagami T."/>
            <person name="Toyoda A."/>
            <person name="Takaki Y."/>
            <person name="Nishi S."/>
            <person name="Hori S."/>
            <person name="Arai W."/>
            <person name="Tsubouchi T."/>
            <person name="Morono Y."/>
            <person name="Uchiyama I."/>
            <person name="Ito T."/>
            <person name="Fujiyama A."/>
            <person name="Inagaki F."/>
            <person name="Takami H."/>
        </authorList>
    </citation>
    <scope>NUCLEOTIDE SEQUENCE</scope>
    <source>
        <strain evidence="6">Expedition CK06-06</strain>
    </source>
</reference>
<dbReference type="Gene3D" id="1.10.10.410">
    <property type="match status" value="1"/>
</dbReference>
<evidence type="ECO:0000256" key="2">
    <source>
        <dbReference type="ARBA" id="ARBA00022741"/>
    </source>
</evidence>
<name>X0XRZ9_9ZZZZ</name>
<dbReference type="EMBL" id="BARS01059531">
    <property type="protein sequence ID" value="GAG46005.1"/>
    <property type="molecule type" value="Genomic_DNA"/>
</dbReference>
<dbReference type="GO" id="GO:0006412">
    <property type="term" value="P:translation"/>
    <property type="evidence" value="ECO:0007669"/>
    <property type="project" value="UniProtKB-KW"/>
</dbReference>
<dbReference type="InterPro" id="IPR003789">
    <property type="entry name" value="Asn/Gln_tRNA_amidoTrase-B-like"/>
</dbReference>
<keyword evidence="1" id="KW-0436">Ligase</keyword>
<keyword evidence="3" id="KW-0067">ATP-binding</keyword>
<proteinExistence type="predicted"/>
<dbReference type="AlphaFoldDB" id="X0XRZ9"/>
<gene>
    <name evidence="6" type="ORF">S01H1_86160</name>
</gene>
<accession>X0XRZ9</accession>
<evidence type="ECO:0000256" key="1">
    <source>
        <dbReference type="ARBA" id="ARBA00022598"/>
    </source>
</evidence>
<evidence type="ECO:0000256" key="4">
    <source>
        <dbReference type="ARBA" id="ARBA00022917"/>
    </source>
</evidence>
<evidence type="ECO:0000256" key="3">
    <source>
        <dbReference type="ARBA" id="ARBA00022840"/>
    </source>
</evidence>
<dbReference type="GO" id="GO:0005524">
    <property type="term" value="F:ATP binding"/>
    <property type="evidence" value="ECO:0007669"/>
    <property type="project" value="UniProtKB-KW"/>
</dbReference>
<organism evidence="6">
    <name type="scientific">marine sediment metagenome</name>
    <dbReference type="NCBI Taxonomy" id="412755"/>
    <lineage>
        <taxon>unclassified sequences</taxon>
        <taxon>metagenomes</taxon>
        <taxon>ecological metagenomes</taxon>
    </lineage>
</organism>